<dbReference type="Pfam" id="PF06371">
    <property type="entry name" value="Drf_GBD"/>
    <property type="match status" value="1"/>
</dbReference>
<dbReference type="InterPro" id="IPR011989">
    <property type="entry name" value="ARM-like"/>
</dbReference>
<dbReference type="Proteomes" id="UP001162483">
    <property type="component" value="Unassembled WGS sequence"/>
</dbReference>
<evidence type="ECO:0000313" key="4">
    <source>
        <dbReference type="Proteomes" id="UP001162483"/>
    </source>
</evidence>
<dbReference type="Gene3D" id="1.25.10.10">
    <property type="entry name" value="Leucine-rich Repeat Variant"/>
    <property type="match status" value="1"/>
</dbReference>
<dbReference type="SMART" id="SM01140">
    <property type="entry name" value="Drf_GBD"/>
    <property type="match status" value="1"/>
</dbReference>
<dbReference type="InterPro" id="IPR016024">
    <property type="entry name" value="ARM-type_fold"/>
</dbReference>
<organism evidence="3 4">
    <name type="scientific">Staurois parvus</name>
    <dbReference type="NCBI Taxonomy" id="386267"/>
    <lineage>
        <taxon>Eukaryota</taxon>
        <taxon>Metazoa</taxon>
        <taxon>Chordata</taxon>
        <taxon>Craniata</taxon>
        <taxon>Vertebrata</taxon>
        <taxon>Euteleostomi</taxon>
        <taxon>Amphibia</taxon>
        <taxon>Batrachia</taxon>
        <taxon>Anura</taxon>
        <taxon>Neobatrachia</taxon>
        <taxon>Ranoidea</taxon>
        <taxon>Ranidae</taxon>
        <taxon>Staurois</taxon>
    </lineage>
</organism>
<sequence length="159" mass="18060">FKRRVQESTQVLRELEISLRTNHIGWVEEFLSPEVGGLEALVEYLSYAQCSFPLDMESSDNGTPEKSKSLQRSMEDINKSSTSSSPATIPSRARNLTTKYNFYNRATMRNSRHANMKDDVHVCIMCLRAIMNYQSGFSMVMSHPSCVNQITLSLTNKNP</sequence>
<dbReference type="PANTHER" id="PTHR45857">
    <property type="entry name" value="FORMIN-LIKE PROTEIN"/>
    <property type="match status" value="1"/>
</dbReference>
<dbReference type="InterPro" id="IPR010473">
    <property type="entry name" value="GTPase-bd"/>
</dbReference>
<dbReference type="PANTHER" id="PTHR45857:SF2">
    <property type="entry name" value="FORMIN-LIKE PROTEIN 1"/>
    <property type="match status" value="1"/>
</dbReference>
<feature type="compositionally biased region" description="Low complexity" evidence="1">
    <location>
        <begin position="80"/>
        <end position="90"/>
    </location>
</feature>
<gene>
    <name evidence="3" type="ORF">SPARVUS_LOCUS9575006</name>
</gene>
<dbReference type="EMBL" id="CATNWA010015326">
    <property type="protein sequence ID" value="CAI9581952.1"/>
    <property type="molecule type" value="Genomic_DNA"/>
</dbReference>
<feature type="domain" description="Formin GTPase-binding" evidence="2">
    <location>
        <begin position="1"/>
        <end position="158"/>
    </location>
</feature>
<feature type="compositionally biased region" description="Basic and acidic residues" evidence="1">
    <location>
        <begin position="63"/>
        <end position="78"/>
    </location>
</feature>
<proteinExistence type="predicted"/>
<evidence type="ECO:0000256" key="1">
    <source>
        <dbReference type="SAM" id="MobiDB-lite"/>
    </source>
</evidence>
<dbReference type="InterPro" id="IPR043592">
    <property type="entry name" value="FMNL_animal"/>
</dbReference>
<comment type="caution">
    <text evidence="3">The sequence shown here is derived from an EMBL/GenBank/DDBJ whole genome shotgun (WGS) entry which is preliminary data.</text>
</comment>
<dbReference type="SUPFAM" id="SSF48371">
    <property type="entry name" value="ARM repeat"/>
    <property type="match status" value="1"/>
</dbReference>
<accession>A0ABN9EB19</accession>
<evidence type="ECO:0000259" key="2">
    <source>
        <dbReference type="SMART" id="SM01140"/>
    </source>
</evidence>
<reference evidence="3" key="1">
    <citation type="submission" date="2023-05" db="EMBL/GenBank/DDBJ databases">
        <authorList>
            <person name="Stuckert A."/>
        </authorList>
    </citation>
    <scope>NUCLEOTIDE SEQUENCE</scope>
</reference>
<protein>
    <recommendedName>
        <fullName evidence="2">Formin GTPase-binding domain-containing protein</fullName>
    </recommendedName>
</protein>
<feature type="region of interest" description="Disordered" evidence="1">
    <location>
        <begin position="56"/>
        <end position="90"/>
    </location>
</feature>
<feature type="non-terminal residue" evidence="3">
    <location>
        <position position="1"/>
    </location>
</feature>
<evidence type="ECO:0000313" key="3">
    <source>
        <dbReference type="EMBL" id="CAI9581952.1"/>
    </source>
</evidence>
<feature type="non-terminal residue" evidence="3">
    <location>
        <position position="159"/>
    </location>
</feature>
<name>A0ABN9EB19_9NEOB</name>
<keyword evidence="4" id="KW-1185">Reference proteome</keyword>